<dbReference type="InterPro" id="IPR036390">
    <property type="entry name" value="WH_DNA-bd_sf"/>
</dbReference>
<proteinExistence type="inferred from homology"/>
<dbReference type="SUPFAM" id="SSF46785">
    <property type="entry name" value="Winged helix' DNA-binding domain"/>
    <property type="match status" value="1"/>
</dbReference>
<dbReference type="PRINTS" id="PR00039">
    <property type="entry name" value="HTHLYSR"/>
</dbReference>
<dbReference type="EMBL" id="JALNMJ010000020">
    <property type="protein sequence ID" value="MCK7614948.1"/>
    <property type="molecule type" value="Genomic_DNA"/>
</dbReference>
<protein>
    <submittedName>
        <fullName evidence="6">LysR substrate-binding domain-containing protein</fullName>
    </submittedName>
</protein>
<comment type="caution">
    <text evidence="6">The sequence shown here is derived from an EMBL/GenBank/DDBJ whole genome shotgun (WGS) entry which is preliminary data.</text>
</comment>
<gene>
    <name evidence="6" type="ORF">M0H32_22505</name>
</gene>
<evidence type="ECO:0000256" key="2">
    <source>
        <dbReference type="ARBA" id="ARBA00023015"/>
    </source>
</evidence>
<dbReference type="InterPro" id="IPR005119">
    <property type="entry name" value="LysR_subst-bd"/>
</dbReference>
<dbReference type="InterPro" id="IPR058163">
    <property type="entry name" value="LysR-type_TF_proteobact-type"/>
</dbReference>
<dbReference type="CDD" id="cd08432">
    <property type="entry name" value="PBP2_GcdR_TrpI_HvrB_AmpR_like"/>
    <property type="match status" value="1"/>
</dbReference>
<evidence type="ECO:0000256" key="1">
    <source>
        <dbReference type="ARBA" id="ARBA00009437"/>
    </source>
</evidence>
<name>A0ABT0GZU1_9HYPH</name>
<evidence type="ECO:0000256" key="3">
    <source>
        <dbReference type="ARBA" id="ARBA00023125"/>
    </source>
</evidence>
<accession>A0ABT0GZU1</accession>
<dbReference type="SUPFAM" id="SSF53850">
    <property type="entry name" value="Periplasmic binding protein-like II"/>
    <property type="match status" value="1"/>
</dbReference>
<dbReference type="InterPro" id="IPR000847">
    <property type="entry name" value="LysR_HTH_N"/>
</dbReference>
<evidence type="ECO:0000313" key="6">
    <source>
        <dbReference type="EMBL" id="MCK7614948.1"/>
    </source>
</evidence>
<reference evidence="6" key="1">
    <citation type="submission" date="2022-04" db="EMBL/GenBank/DDBJ databases">
        <title>Roseibium sp. CAU 1639 isolated from mud.</title>
        <authorList>
            <person name="Kim W."/>
        </authorList>
    </citation>
    <scope>NUCLEOTIDE SEQUENCE</scope>
    <source>
        <strain evidence="6">CAU 1639</strain>
    </source>
</reference>
<dbReference type="Proteomes" id="UP001431221">
    <property type="component" value="Unassembled WGS sequence"/>
</dbReference>
<dbReference type="PANTHER" id="PTHR30537:SF26">
    <property type="entry name" value="GLYCINE CLEAVAGE SYSTEM TRANSCRIPTIONAL ACTIVATOR"/>
    <property type="match status" value="1"/>
</dbReference>
<keyword evidence="7" id="KW-1185">Reference proteome</keyword>
<sequence length="309" mass="34434">MTRRLPPLNSLRAFEAAGRHQHFTKAGHELSVSHVAISRHVKELEHWLGFKLFRRTGRGVVLTDQGSDYLASLSSVFDELLAATKSVVEATQDDVLRVTSDPALAFQWLIKRLRKFSDIYPAIQVSVDPNEDIVDFIESDFDVGIRFGSGVWEGVEAIEIHRPNLFPVCSPEYLAGRKSVDLAGMAAAHLLHDDSFSMWRDWLKAVGVRRKRGASEATFEKFLALAAAESGLGFALGDELLCIEALKRGALVRPLERSVSSNKSYYLVFPEQLGYYEAVQNFAAWLSTEVENSISEFLSLGVTIEKQTS</sequence>
<organism evidence="6 7">
    <name type="scientific">Roseibium sediminicola</name>
    <dbReference type="NCBI Taxonomy" id="2933272"/>
    <lineage>
        <taxon>Bacteria</taxon>
        <taxon>Pseudomonadati</taxon>
        <taxon>Pseudomonadota</taxon>
        <taxon>Alphaproteobacteria</taxon>
        <taxon>Hyphomicrobiales</taxon>
        <taxon>Stappiaceae</taxon>
        <taxon>Roseibium</taxon>
    </lineage>
</organism>
<dbReference type="Pfam" id="PF00126">
    <property type="entry name" value="HTH_1"/>
    <property type="match status" value="1"/>
</dbReference>
<keyword evidence="2" id="KW-0805">Transcription regulation</keyword>
<dbReference type="InterPro" id="IPR036388">
    <property type="entry name" value="WH-like_DNA-bd_sf"/>
</dbReference>
<evidence type="ECO:0000313" key="7">
    <source>
        <dbReference type="Proteomes" id="UP001431221"/>
    </source>
</evidence>
<dbReference type="RefSeq" id="WP_248157824.1">
    <property type="nucleotide sequence ID" value="NZ_JALNMJ010000020.1"/>
</dbReference>
<evidence type="ECO:0000256" key="4">
    <source>
        <dbReference type="ARBA" id="ARBA00023163"/>
    </source>
</evidence>
<dbReference type="PANTHER" id="PTHR30537">
    <property type="entry name" value="HTH-TYPE TRANSCRIPTIONAL REGULATOR"/>
    <property type="match status" value="1"/>
</dbReference>
<dbReference type="Gene3D" id="1.10.10.10">
    <property type="entry name" value="Winged helix-like DNA-binding domain superfamily/Winged helix DNA-binding domain"/>
    <property type="match status" value="1"/>
</dbReference>
<keyword evidence="3" id="KW-0238">DNA-binding</keyword>
<dbReference type="Gene3D" id="3.40.190.10">
    <property type="entry name" value="Periplasmic binding protein-like II"/>
    <property type="match status" value="2"/>
</dbReference>
<evidence type="ECO:0000259" key="5">
    <source>
        <dbReference type="PROSITE" id="PS50931"/>
    </source>
</evidence>
<comment type="similarity">
    <text evidence="1">Belongs to the LysR transcriptional regulatory family.</text>
</comment>
<keyword evidence="4" id="KW-0804">Transcription</keyword>
<dbReference type="Pfam" id="PF03466">
    <property type="entry name" value="LysR_substrate"/>
    <property type="match status" value="1"/>
</dbReference>
<dbReference type="PROSITE" id="PS50931">
    <property type="entry name" value="HTH_LYSR"/>
    <property type="match status" value="1"/>
</dbReference>
<feature type="domain" description="HTH lysR-type" evidence="5">
    <location>
        <begin position="6"/>
        <end position="63"/>
    </location>
</feature>